<reference evidence="1 2" key="1">
    <citation type="journal article" date="2017" name="BMC Genomics">
        <title>Genomic analysis of methanogenic archaea reveals a shift towards energy conservation.</title>
        <authorList>
            <person name="Gilmore S.P."/>
            <person name="Henske J.K."/>
            <person name="Sexton J.A."/>
            <person name="Solomon K.V."/>
            <person name="Seppala S."/>
            <person name="Yoo J.I."/>
            <person name="Huyett L.M."/>
            <person name="Pressman A."/>
            <person name="Cogan J.Z."/>
            <person name="Kivenson V."/>
            <person name="Peng X."/>
            <person name="Tan Y."/>
            <person name="Valentine D.L."/>
            <person name="O'Malley M.A."/>
        </authorList>
    </citation>
    <scope>NUCLEOTIDE SEQUENCE [LARGE SCALE GENOMIC DNA]</scope>
    <source>
        <strain evidence="1 2">XII</strain>
    </source>
</reference>
<accession>A0AAX0Q813</accession>
<proteinExistence type="predicted"/>
<comment type="caution">
    <text evidence="1">The sequence shown here is derived from an EMBL/GenBank/DDBJ whole genome shotgun (WGS) entry which is preliminary data.</text>
</comment>
<sequence>MGEKISENLHAYVRGRCEKTQEKDIGPDTLPAGGGRVDLAGDVACDPVADHFALNGRDFSNNFLVVVKVAVEAFSVLFEKGNAH</sequence>
<gene>
    <name evidence="1" type="ORF">ASJ83_02660</name>
</gene>
<protein>
    <submittedName>
        <fullName evidence="1">Uncharacterized protein</fullName>
    </submittedName>
</protein>
<dbReference type="Proteomes" id="UP000243820">
    <property type="component" value="Unassembled WGS sequence"/>
</dbReference>
<dbReference type="AlphaFoldDB" id="A0AAX0Q813"/>
<name>A0AAX0Q813_9EURY</name>
<keyword evidence="2" id="KW-1185">Reference proteome</keyword>
<organism evidence="1 2">
    <name type="scientific">Methanocorpusculum parvum</name>
    <dbReference type="NCBI Taxonomy" id="2193"/>
    <lineage>
        <taxon>Archaea</taxon>
        <taxon>Methanobacteriati</taxon>
        <taxon>Methanobacteriota</taxon>
        <taxon>Stenosarchaea group</taxon>
        <taxon>Methanomicrobia</taxon>
        <taxon>Methanomicrobiales</taxon>
        <taxon>Methanocorpusculaceae</taxon>
        <taxon>Methanocorpusculum</taxon>
    </lineage>
</organism>
<evidence type="ECO:0000313" key="1">
    <source>
        <dbReference type="EMBL" id="PAV09496.1"/>
    </source>
</evidence>
<dbReference type="EMBL" id="LMVO01000012">
    <property type="protein sequence ID" value="PAV09496.1"/>
    <property type="molecule type" value="Genomic_DNA"/>
</dbReference>
<evidence type="ECO:0000313" key="2">
    <source>
        <dbReference type="Proteomes" id="UP000243820"/>
    </source>
</evidence>